<dbReference type="Proteomes" id="UP001595557">
    <property type="component" value="Unassembled WGS sequence"/>
</dbReference>
<evidence type="ECO:0000259" key="1">
    <source>
        <dbReference type="Pfam" id="PF08463"/>
    </source>
</evidence>
<dbReference type="InterPro" id="IPR050742">
    <property type="entry name" value="Helicase_Restrict-Modif_Enz"/>
</dbReference>
<organism evidence="2 3">
    <name type="scientific">Paracoccus fontiphilus</name>
    <dbReference type="NCBI Taxonomy" id="1815556"/>
    <lineage>
        <taxon>Bacteria</taxon>
        <taxon>Pseudomonadati</taxon>
        <taxon>Pseudomonadota</taxon>
        <taxon>Alphaproteobacteria</taxon>
        <taxon>Rhodobacterales</taxon>
        <taxon>Paracoccaceae</taxon>
        <taxon>Paracoccus</taxon>
    </lineage>
</organism>
<dbReference type="PANTHER" id="PTHR47396:SF1">
    <property type="entry name" value="ATP-DEPENDENT HELICASE IRC3-RELATED"/>
    <property type="match status" value="1"/>
</dbReference>
<gene>
    <name evidence="2" type="ORF">ACFOD7_16135</name>
</gene>
<dbReference type="Pfam" id="PF08463">
    <property type="entry name" value="EcoEI_R_C"/>
    <property type="match status" value="1"/>
</dbReference>
<keyword evidence="3" id="KW-1185">Reference proteome</keyword>
<comment type="caution">
    <text evidence="2">The sequence shown here is derived from an EMBL/GenBank/DDBJ whole genome shotgun (WGS) entry which is preliminary data.</text>
</comment>
<dbReference type="PANTHER" id="PTHR47396">
    <property type="entry name" value="TYPE I RESTRICTION ENZYME ECOKI R PROTEIN"/>
    <property type="match status" value="1"/>
</dbReference>
<protein>
    <submittedName>
        <fullName evidence="2">Type I restriction-modification enzyme R subunit C-terminal domain-containing protein</fullName>
    </submittedName>
</protein>
<dbReference type="InterPro" id="IPR013670">
    <property type="entry name" value="EcoEI_R_C_dom"/>
</dbReference>
<sequence length="331" mass="36394">MGIDVSSFVVRQSLREVQAWQSEEAPWSDLPEHAAEDLAELATLPSGTSLGSEEAKRFDLLMFELQLALLGRSTKLEASQRKLSDIVMGLSSKTDIPAVARHAELIEDILTQEWWHGLTVPIVESARLRLREIVHLIDQGSRTILYSDFEDELAAPTTVALNPAADFAAFKKKARQFMAQHEDHIALRKLRTGKPLTLLDLEELERMLLEAGVGSPSEISLAKTMEAAQVRGFGVFLRALVGLERGAVQEHFADFIADGKSADQIEFVGMVIEHLCRSGVVDPGLLYDSPFTDQAPDGPDSVFSGAEVENFLEHVRSINRTAEVPQPAEAG</sequence>
<accession>A0ABV7INE8</accession>
<feature type="domain" description="EcoEI R protein C-terminal" evidence="1">
    <location>
        <begin position="169"/>
        <end position="315"/>
    </location>
</feature>
<evidence type="ECO:0000313" key="2">
    <source>
        <dbReference type="EMBL" id="MFC3169581.1"/>
    </source>
</evidence>
<name>A0ABV7INE8_9RHOB</name>
<evidence type="ECO:0000313" key="3">
    <source>
        <dbReference type="Proteomes" id="UP001595557"/>
    </source>
</evidence>
<proteinExistence type="predicted"/>
<dbReference type="EMBL" id="JBHRTE010000074">
    <property type="protein sequence ID" value="MFC3169581.1"/>
    <property type="molecule type" value="Genomic_DNA"/>
</dbReference>
<reference evidence="3" key="1">
    <citation type="journal article" date="2019" name="Int. J. Syst. Evol. Microbiol.">
        <title>The Global Catalogue of Microorganisms (GCM) 10K type strain sequencing project: providing services to taxonomists for standard genome sequencing and annotation.</title>
        <authorList>
            <consortium name="The Broad Institute Genomics Platform"/>
            <consortium name="The Broad Institute Genome Sequencing Center for Infectious Disease"/>
            <person name="Wu L."/>
            <person name="Ma J."/>
        </authorList>
    </citation>
    <scope>NUCLEOTIDE SEQUENCE [LARGE SCALE GENOMIC DNA]</scope>
    <source>
        <strain evidence="3">KCTC 52239</strain>
    </source>
</reference>